<dbReference type="EMBL" id="WHWC01000013">
    <property type="protein sequence ID" value="KAG8371399.1"/>
    <property type="molecule type" value="Genomic_DNA"/>
</dbReference>
<organism evidence="2 3">
    <name type="scientific">Buddleja alternifolia</name>
    <dbReference type="NCBI Taxonomy" id="168488"/>
    <lineage>
        <taxon>Eukaryota</taxon>
        <taxon>Viridiplantae</taxon>
        <taxon>Streptophyta</taxon>
        <taxon>Embryophyta</taxon>
        <taxon>Tracheophyta</taxon>
        <taxon>Spermatophyta</taxon>
        <taxon>Magnoliopsida</taxon>
        <taxon>eudicotyledons</taxon>
        <taxon>Gunneridae</taxon>
        <taxon>Pentapetalae</taxon>
        <taxon>asterids</taxon>
        <taxon>lamiids</taxon>
        <taxon>Lamiales</taxon>
        <taxon>Scrophulariaceae</taxon>
        <taxon>Buddlejeae</taxon>
        <taxon>Buddleja</taxon>
    </lineage>
</organism>
<evidence type="ECO:0000313" key="3">
    <source>
        <dbReference type="Proteomes" id="UP000826271"/>
    </source>
</evidence>
<protein>
    <submittedName>
        <fullName evidence="2">Uncharacterized protein</fullName>
    </submittedName>
</protein>
<evidence type="ECO:0000256" key="1">
    <source>
        <dbReference type="SAM" id="MobiDB-lite"/>
    </source>
</evidence>
<sequence>MWFFFLAGMALGELSYFMRSFSFHLQLLDLSLFQGNSLRFNHLTCEEISHFGERCRVSTDAHWSPWNNLAKSSASFDGLLGGLAIKRACYGVLGVVTESGANGCEVHEVQEGLKHGIAKSDNSSSRSRHSSSSKGG</sequence>
<feature type="region of interest" description="Disordered" evidence="1">
    <location>
        <begin position="115"/>
        <end position="136"/>
    </location>
</feature>
<accession>A0AAV6WL12</accession>
<gene>
    <name evidence="2" type="ORF">BUALT_Bualt13G0083700</name>
</gene>
<reference evidence="2" key="1">
    <citation type="submission" date="2019-10" db="EMBL/GenBank/DDBJ databases">
        <authorList>
            <person name="Zhang R."/>
            <person name="Pan Y."/>
            <person name="Wang J."/>
            <person name="Ma R."/>
            <person name="Yu S."/>
        </authorList>
    </citation>
    <scope>NUCLEOTIDE SEQUENCE</scope>
    <source>
        <strain evidence="2">LA-IB0</strain>
        <tissue evidence="2">Leaf</tissue>
    </source>
</reference>
<keyword evidence="3" id="KW-1185">Reference proteome</keyword>
<proteinExistence type="predicted"/>
<evidence type="ECO:0000313" key="2">
    <source>
        <dbReference type="EMBL" id="KAG8371399.1"/>
    </source>
</evidence>
<feature type="compositionally biased region" description="Basic residues" evidence="1">
    <location>
        <begin position="126"/>
        <end position="136"/>
    </location>
</feature>
<dbReference type="AlphaFoldDB" id="A0AAV6WL12"/>
<name>A0AAV6WL12_9LAMI</name>
<dbReference type="Proteomes" id="UP000826271">
    <property type="component" value="Unassembled WGS sequence"/>
</dbReference>
<comment type="caution">
    <text evidence="2">The sequence shown here is derived from an EMBL/GenBank/DDBJ whole genome shotgun (WGS) entry which is preliminary data.</text>
</comment>